<sequence length="341" mass="37650">MSSGLNILLLRPQLLLASLHDLVLLTALRLIDPSHVPIASTLSFDDAAPLEEVETSQIAMDRLAQSLRVNQEVMDKIRGMESKLAYQIKKLSGLAEAEEARGKQVIEDVEEDPLAFRPNINAMVLSNGDSHASSSRKQRSTNDNVDDDDKEDKIYRPPRVAAMPYNEPGKAARKDRRAPALLSEFADTMDGAPILESTSGLATRPVRLDRHTNSLSAKRAKELKEIKEYEEANMTRLSTTKREAKRRREDEEALALGHGISEKARGRRGKVNGLEAELEGVLGSRGSRGVWDGVKDFGKRGDAVERGRKAGGIVDIGPSSSRKKKKARFEKDLAGHKKRSK</sequence>
<protein>
    <submittedName>
        <fullName evidence="4">Uncharacterized protein</fullName>
    </submittedName>
</protein>
<feature type="region of interest" description="Disordered" evidence="2">
    <location>
        <begin position="307"/>
        <end position="341"/>
    </location>
</feature>
<dbReference type="GeneID" id="33555975"/>
<keyword evidence="1" id="KW-0175">Coiled coil</keyword>
<organism evidence="4 5">
    <name type="scientific">Kockovaella imperatae</name>
    <dbReference type="NCBI Taxonomy" id="4999"/>
    <lineage>
        <taxon>Eukaryota</taxon>
        <taxon>Fungi</taxon>
        <taxon>Dikarya</taxon>
        <taxon>Basidiomycota</taxon>
        <taxon>Agaricomycotina</taxon>
        <taxon>Tremellomycetes</taxon>
        <taxon>Tremellales</taxon>
        <taxon>Cuniculitremaceae</taxon>
        <taxon>Kockovaella</taxon>
    </lineage>
</organism>
<gene>
    <name evidence="4" type="ORF">BD324DRAFT_609700</name>
</gene>
<evidence type="ECO:0000313" key="4">
    <source>
        <dbReference type="EMBL" id="ORX34949.1"/>
    </source>
</evidence>
<proteinExistence type="predicted"/>
<dbReference type="AlphaFoldDB" id="A0A1Y1UA96"/>
<dbReference type="RefSeq" id="XP_021869165.1">
    <property type="nucleotide sequence ID" value="XM_022014167.1"/>
</dbReference>
<name>A0A1Y1UA96_9TREE</name>
<dbReference type="FunCoup" id="A0A1Y1UA96">
    <property type="interactions" value="773"/>
</dbReference>
<keyword evidence="3" id="KW-0732">Signal</keyword>
<dbReference type="Proteomes" id="UP000193218">
    <property type="component" value="Unassembled WGS sequence"/>
</dbReference>
<feature type="signal peptide" evidence="3">
    <location>
        <begin position="1"/>
        <end position="17"/>
    </location>
</feature>
<feature type="chain" id="PRO_5013118727" evidence="3">
    <location>
        <begin position="18"/>
        <end position="341"/>
    </location>
</feature>
<evidence type="ECO:0000256" key="1">
    <source>
        <dbReference type="SAM" id="Coils"/>
    </source>
</evidence>
<reference evidence="4 5" key="1">
    <citation type="submission" date="2017-03" db="EMBL/GenBank/DDBJ databases">
        <title>Widespread Adenine N6-methylation of Active Genes in Fungi.</title>
        <authorList>
            <consortium name="DOE Joint Genome Institute"/>
            <person name="Mondo S.J."/>
            <person name="Dannebaum R.O."/>
            <person name="Kuo R.C."/>
            <person name="Louie K.B."/>
            <person name="Bewick A.J."/>
            <person name="Labutti K."/>
            <person name="Haridas S."/>
            <person name="Kuo A."/>
            <person name="Salamov A."/>
            <person name="Ahrendt S.R."/>
            <person name="Lau R."/>
            <person name="Bowen B.P."/>
            <person name="Lipzen A."/>
            <person name="Sullivan W."/>
            <person name="Andreopoulos W.B."/>
            <person name="Clum A."/>
            <person name="Lindquist E."/>
            <person name="Daum C."/>
            <person name="Northen T.R."/>
            <person name="Ramamoorthy G."/>
            <person name="Schmitz R.J."/>
            <person name="Gryganskyi A."/>
            <person name="Culley D."/>
            <person name="Magnuson J."/>
            <person name="James T.Y."/>
            <person name="O'Malley M.A."/>
            <person name="Stajich J.E."/>
            <person name="Spatafora J.W."/>
            <person name="Visel A."/>
            <person name="Grigoriev I.V."/>
        </authorList>
    </citation>
    <scope>NUCLEOTIDE SEQUENCE [LARGE SCALE GENOMIC DNA]</scope>
    <source>
        <strain evidence="4 5">NRRL Y-17943</strain>
    </source>
</reference>
<comment type="caution">
    <text evidence="4">The sequence shown here is derived from an EMBL/GenBank/DDBJ whole genome shotgun (WGS) entry which is preliminary data.</text>
</comment>
<dbReference type="STRING" id="4999.A0A1Y1UA96"/>
<dbReference type="InParanoid" id="A0A1Y1UA96"/>
<feature type="region of interest" description="Disordered" evidence="2">
    <location>
        <begin position="125"/>
        <end position="176"/>
    </location>
</feature>
<accession>A0A1Y1UA96</accession>
<evidence type="ECO:0000256" key="2">
    <source>
        <dbReference type="SAM" id="MobiDB-lite"/>
    </source>
</evidence>
<evidence type="ECO:0000313" key="5">
    <source>
        <dbReference type="Proteomes" id="UP000193218"/>
    </source>
</evidence>
<dbReference type="GO" id="GO:0032040">
    <property type="term" value="C:small-subunit processome"/>
    <property type="evidence" value="ECO:0007669"/>
    <property type="project" value="TreeGrafter"/>
</dbReference>
<dbReference type="EMBL" id="NBSH01000012">
    <property type="protein sequence ID" value="ORX34949.1"/>
    <property type="molecule type" value="Genomic_DNA"/>
</dbReference>
<keyword evidence="5" id="KW-1185">Reference proteome</keyword>
<dbReference type="PANTHER" id="PTHR13237">
    <property type="entry name" value="SOMETHING ABOUT SILENCING PROTEIN 10-RELATED"/>
    <property type="match status" value="1"/>
</dbReference>
<dbReference type="PANTHER" id="PTHR13237:SF9">
    <property type="entry name" value="NEUROGUIDIN"/>
    <property type="match status" value="1"/>
</dbReference>
<dbReference type="OrthoDB" id="203440at2759"/>
<evidence type="ECO:0000256" key="3">
    <source>
        <dbReference type="SAM" id="SignalP"/>
    </source>
</evidence>
<dbReference type="GO" id="GO:0000462">
    <property type="term" value="P:maturation of SSU-rRNA from tricistronic rRNA transcript (SSU-rRNA, 5.8S rRNA, LSU-rRNA)"/>
    <property type="evidence" value="ECO:0007669"/>
    <property type="project" value="TreeGrafter"/>
</dbReference>
<feature type="coiled-coil region" evidence="1">
    <location>
        <begin position="212"/>
        <end position="254"/>
    </location>
</feature>